<dbReference type="EMBL" id="CM001217">
    <property type="protein sequence ID" value="KEH41257.1"/>
    <property type="molecule type" value="Genomic_DNA"/>
</dbReference>
<reference evidence="3 5" key="2">
    <citation type="journal article" date="2014" name="BMC Genomics">
        <title>An improved genome release (version Mt4.0) for the model legume Medicago truncatula.</title>
        <authorList>
            <person name="Tang H."/>
            <person name="Krishnakumar V."/>
            <person name="Bidwell S."/>
            <person name="Rosen B."/>
            <person name="Chan A."/>
            <person name="Zhou S."/>
            <person name="Gentzbittel L."/>
            <person name="Childs K.L."/>
            <person name="Yandell M."/>
            <person name="Gundlach H."/>
            <person name="Mayer K.F."/>
            <person name="Schwartz D.C."/>
            <person name="Town C.D."/>
        </authorList>
    </citation>
    <scope>GENOME REANNOTATION</scope>
    <source>
        <strain evidence="3">A17</strain>
        <strain evidence="4 5">cv. Jemalong A17</strain>
    </source>
</reference>
<proteinExistence type="inferred from homology"/>
<name>A0A072VHG8_MEDTR</name>
<dbReference type="InterPro" id="IPR002637">
    <property type="entry name" value="RdgB/HAM1"/>
</dbReference>
<organism evidence="3 5">
    <name type="scientific">Medicago truncatula</name>
    <name type="common">Barrel medic</name>
    <name type="synonym">Medicago tribuloides</name>
    <dbReference type="NCBI Taxonomy" id="3880"/>
    <lineage>
        <taxon>Eukaryota</taxon>
        <taxon>Viridiplantae</taxon>
        <taxon>Streptophyta</taxon>
        <taxon>Embryophyta</taxon>
        <taxon>Tracheophyta</taxon>
        <taxon>Spermatophyta</taxon>
        <taxon>Magnoliopsida</taxon>
        <taxon>eudicotyledons</taxon>
        <taxon>Gunneridae</taxon>
        <taxon>Pentapetalae</taxon>
        <taxon>rosids</taxon>
        <taxon>fabids</taxon>
        <taxon>Fabales</taxon>
        <taxon>Fabaceae</taxon>
        <taxon>Papilionoideae</taxon>
        <taxon>50 kb inversion clade</taxon>
        <taxon>NPAAA clade</taxon>
        <taxon>Hologalegina</taxon>
        <taxon>IRL clade</taxon>
        <taxon>Trifolieae</taxon>
        <taxon>Medicago</taxon>
    </lineage>
</organism>
<evidence type="ECO:0000313" key="3">
    <source>
        <dbReference type="EMBL" id="KEH41257.1"/>
    </source>
</evidence>
<dbReference type="STRING" id="3880.A0A072VHG8"/>
<evidence type="ECO:0000256" key="1">
    <source>
        <dbReference type="ARBA" id="ARBA00008023"/>
    </source>
</evidence>
<reference evidence="3 5" key="1">
    <citation type="journal article" date="2011" name="Nature">
        <title>The Medicago genome provides insight into the evolution of rhizobial symbioses.</title>
        <authorList>
            <person name="Young N.D."/>
            <person name="Debelle F."/>
            <person name="Oldroyd G.E."/>
            <person name="Geurts R."/>
            <person name="Cannon S.B."/>
            <person name="Udvardi M.K."/>
            <person name="Benedito V.A."/>
            <person name="Mayer K.F."/>
            <person name="Gouzy J."/>
            <person name="Schoof H."/>
            <person name="Van de Peer Y."/>
            <person name="Proost S."/>
            <person name="Cook D.R."/>
            <person name="Meyers B.C."/>
            <person name="Spannagl M."/>
            <person name="Cheung F."/>
            <person name="De Mita S."/>
            <person name="Krishnakumar V."/>
            <person name="Gundlach H."/>
            <person name="Zhou S."/>
            <person name="Mudge J."/>
            <person name="Bharti A.K."/>
            <person name="Murray J.D."/>
            <person name="Naoumkina M.A."/>
            <person name="Rosen B."/>
            <person name="Silverstein K.A."/>
            <person name="Tang H."/>
            <person name="Rombauts S."/>
            <person name="Zhao P.X."/>
            <person name="Zhou P."/>
            <person name="Barbe V."/>
            <person name="Bardou P."/>
            <person name="Bechner M."/>
            <person name="Bellec A."/>
            <person name="Berger A."/>
            <person name="Berges H."/>
            <person name="Bidwell S."/>
            <person name="Bisseling T."/>
            <person name="Choisne N."/>
            <person name="Couloux A."/>
            <person name="Denny R."/>
            <person name="Deshpande S."/>
            <person name="Dai X."/>
            <person name="Doyle J.J."/>
            <person name="Dudez A.M."/>
            <person name="Farmer A.D."/>
            <person name="Fouteau S."/>
            <person name="Franken C."/>
            <person name="Gibelin C."/>
            <person name="Gish J."/>
            <person name="Goldstein S."/>
            <person name="Gonzalez A.J."/>
            <person name="Green P.J."/>
            <person name="Hallab A."/>
            <person name="Hartog M."/>
            <person name="Hua A."/>
            <person name="Humphray S.J."/>
            <person name="Jeong D.H."/>
            <person name="Jing Y."/>
            <person name="Jocker A."/>
            <person name="Kenton S.M."/>
            <person name="Kim D.J."/>
            <person name="Klee K."/>
            <person name="Lai H."/>
            <person name="Lang C."/>
            <person name="Lin S."/>
            <person name="Macmil S.L."/>
            <person name="Magdelenat G."/>
            <person name="Matthews L."/>
            <person name="McCorrison J."/>
            <person name="Monaghan E.L."/>
            <person name="Mun J.H."/>
            <person name="Najar F.Z."/>
            <person name="Nicholson C."/>
            <person name="Noirot C."/>
            <person name="O'Bleness M."/>
            <person name="Paule C.R."/>
            <person name="Poulain J."/>
            <person name="Prion F."/>
            <person name="Qin B."/>
            <person name="Qu C."/>
            <person name="Retzel E.F."/>
            <person name="Riddle C."/>
            <person name="Sallet E."/>
            <person name="Samain S."/>
            <person name="Samson N."/>
            <person name="Sanders I."/>
            <person name="Saurat O."/>
            <person name="Scarpelli C."/>
            <person name="Schiex T."/>
            <person name="Segurens B."/>
            <person name="Severin A.J."/>
            <person name="Sherrier D.J."/>
            <person name="Shi R."/>
            <person name="Sims S."/>
            <person name="Singer S.R."/>
            <person name="Sinharoy S."/>
            <person name="Sterck L."/>
            <person name="Viollet A."/>
            <person name="Wang B.B."/>
            <person name="Wang K."/>
            <person name="Wang M."/>
            <person name="Wang X."/>
            <person name="Warfsmann J."/>
            <person name="Weissenbach J."/>
            <person name="White D.D."/>
            <person name="White J.D."/>
            <person name="Wiley G.B."/>
            <person name="Wincker P."/>
            <person name="Xing Y."/>
            <person name="Yang L."/>
            <person name="Yao Z."/>
            <person name="Ying F."/>
            <person name="Zhai J."/>
            <person name="Zhou L."/>
            <person name="Zuber A."/>
            <person name="Denarie J."/>
            <person name="Dixon R.A."/>
            <person name="May G.D."/>
            <person name="Schwartz D.C."/>
            <person name="Rogers J."/>
            <person name="Quetier F."/>
            <person name="Town C.D."/>
            <person name="Roe B.A."/>
        </authorList>
    </citation>
    <scope>NUCLEOTIDE SEQUENCE [LARGE SCALE GENOMIC DNA]</scope>
    <source>
        <strain evidence="3">A17</strain>
        <strain evidence="4 5">cv. Jemalong A17</strain>
    </source>
</reference>
<dbReference type="InterPro" id="IPR029001">
    <property type="entry name" value="ITPase-like_fam"/>
</dbReference>
<dbReference type="HOGENOM" id="CLU_2149548_0_0_1"/>
<keyword evidence="5" id="KW-1185">Reference proteome</keyword>
<keyword evidence="2" id="KW-0378">Hydrolase</keyword>
<protein>
    <submittedName>
        <fullName evidence="3">HAM1 family protein</fullName>
    </submittedName>
</protein>
<reference evidence="4" key="3">
    <citation type="submission" date="2015-04" db="UniProtKB">
        <authorList>
            <consortium name="EnsemblPlants"/>
        </authorList>
    </citation>
    <scope>IDENTIFICATION</scope>
    <source>
        <strain evidence="4">cv. Jemalong A17</strain>
    </source>
</reference>
<dbReference type="GO" id="GO:0009143">
    <property type="term" value="P:nucleoside triphosphate catabolic process"/>
    <property type="evidence" value="ECO:0000318"/>
    <property type="project" value="GO_Central"/>
</dbReference>
<evidence type="ECO:0000313" key="4">
    <source>
        <dbReference type="EnsemblPlants" id="KEH41257"/>
    </source>
</evidence>
<comment type="similarity">
    <text evidence="1">Belongs to the HAM1 NTPase family.</text>
</comment>
<accession>A0A072VHG8</accession>
<evidence type="ECO:0000313" key="5">
    <source>
        <dbReference type="Proteomes" id="UP000002051"/>
    </source>
</evidence>
<evidence type="ECO:0000256" key="2">
    <source>
        <dbReference type="ARBA" id="ARBA00022801"/>
    </source>
</evidence>
<gene>
    <name evidence="3" type="ordered locus">MTR_1g047400</name>
</gene>
<dbReference type="Gene3D" id="3.90.950.10">
    <property type="match status" value="1"/>
</dbReference>
<dbReference type="PANTHER" id="PTHR11067:SF9">
    <property type="entry name" value="INOSINE TRIPHOSPHATE PYROPHOSPHATASE"/>
    <property type="match status" value="1"/>
</dbReference>
<sequence>MTTLLGCIKDHVVGIMIDGLVERGSLTLPSLKHILDEIIQSKLILVFRIIFFWEGKIVPPRGHNDFGWDPIFQPDGYDQTDLHELIFFISHRSKSLALVKSHFAEAGYTFQI</sequence>
<dbReference type="GO" id="GO:0047429">
    <property type="term" value="F:nucleoside triphosphate diphosphatase activity"/>
    <property type="evidence" value="ECO:0000318"/>
    <property type="project" value="GO_Central"/>
</dbReference>
<dbReference type="SUPFAM" id="SSF52972">
    <property type="entry name" value="ITPase-like"/>
    <property type="match status" value="1"/>
</dbReference>
<dbReference type="Pfam" id="PF01725">
    <property type="entry name" value="Ham1p_like"/>
    <property type="match status" value="1"/>
</dbReference>
<dbReference type="Proteomes" id="UP000002051">
    <property type="component" value="Unassembled WGS sequence"/>
</dbReference>
<dbReference type="AlphaFoldDB" id="A0A072VHG8"/>
<dbReference type="EnsemblPlants" id="KEH41257">
    <property type="protein sequence ID" value="KEH41257"/>
    <property type="gene ID" value="MTR_1g047400"/>
</dbReference>
<dbReference type="PANTHER" id="PTHR11067">
    <property type="entry name" value="INOSINE TRIPHOSPHATE PYROPHOSPHATASE/HAM1 PROTEIN"/>
    <property type="match status" value="1"/>
</dbReference>
<dbReference type="GO" id="GO:0005737">
    <property type="term" value="C:cytoplasm"/>
    <property type="evidence" value="ECO:0000318"/>
    <property type="project" value="GO_Central"/>
</dbReference>